<dbReference type="SUPFAM" id="SSF52540">
    <property type="entry name" value="P-loop containing nucleoside triphosphate hydrolases"/>
    <property type="match status" value="1"/>
</dbReference>
<dbReference type="OrthoDB" id="5790493at2"/>
<name>A0A4R6YBT0_9BURK</name>
<accession>A0A4R6YBT0</accession>
<dbReference type="Proteomes" id="UP000294480">
    <property type="component" value="Unassembled WGS sequence"/>
</dbReference>
<dbReference type="CDD" id="cd01131">
    <property type="entry name" value="PilT"/>
    <property type="match status" value="1"/>
</dbReference>
<dbReference type="PROSITE" id="PS00662">
    <property type="entry name" value="T2SP_E"/>
    <property type="match status" value="1"/>
</dbReference>
<dbReference type="EMBL" id="SNZE01000001">
    <property type="protein sequence ID" value="TDR33126.1"/>
    <property type="molecule type" value="Genomic_DNA"/>
</dbReference>
<dbReference type="PANTHER" id="PTHR30486:SF6">
    <property type="entry name" value="TYPE IV PILUS RETRACTATION ATPASE PILT"/>
    <property type="match status" value="1"/>
</dbReference>
<organism evidence="3 4">
    <name type="scientific">Hydromonas duriensis</name>
    <dbReference type="NCBI Taxonomy" id="1527608"/>
    <lineage>
        <taxon>Bacteria</taxon>
        <taxon>Pseudomonadati</taxon>
        <taxon>Pseudomonadota</taxon>
        <taxon>Betaproteobacteria</taxon>
        <taxon>Burkholderiales</taxon>
        <taxon>Burkholderiaceae</taxon>
        <taxon>Hydromonas</taxon>
    </lineage>
</organism>
<feature type="domain" description="Bacterial type II secretion system protein E" evidence="2">
    <location>
        <begin position="191"/>
        <end position="205"/>
    </location>
</feature>
<dbReference type="Gene3D" id="3.30.450.90">
    <property type="match status" value="1"/>
</dbReference>
<dbReference type="InterPro" id="IPR001482">
    <property type="entry name" value="T2SS/T4SS_dom"/>
</dbReference>
<evidence type="ECO:0000256" key="1">
    <source>
        <dbReference type="ARBA" id="ARBA00006611"/>
    </source>
</evidence>
<evidence type="ECO:0000313" key="3">
    <source>
        <dbReference type="EMBL" id="TDR33126.1"/>
    </source>
</evidence>
<dbReference type="InterPro" id="IPR027417">
    <property type="entry name" value="P-loop_NTPase"/>
</dbReference>
<dbReference type="PANTHER" id="PTHR30486">
    <property type="entry name" value="TWITCHING MOTILITY PROTEIN PILT"/>
    <property type="match status" value="1"/>
</dbReference>
<dbReference type="GO" id="GO:0005524">
    <property type="term" value="F:ATP binding"/>
    <property type="evidence" value="ECO:0007669"/>
    <property type="project" value="InterPro"/>
</dbReference>
<comment type="similarity">
    <text evidence="1">Belongs to the GSP E family.</text>
</comment>
<dbReference type="GO" id="GO:0016887">
    <property type="term" value="F:ATP hydrolysis activity"/>
    <property type="evidence" value="ECO:0007669"/>
    <property type="project" value="InterPro"/>
</dbReference>
<reference evidence="3 4" key="1">
    <citation type="submission" date="2019-03" db="EMBL/GenBank/DDBJ databases">
        <title>Genomic Encyclopedia of Type Strains, Phase IV (KMG-IV): sequencing the most valuable type-strain genomes for metagenomic binning, comparative biology and taxonomic classification.</title>
        <authorList>
            <person name="Goeker M."/>
        </authorList>
    </citation>
    <scope>NUCLEOTIDE SEQUENCE [LARGE SCALE GENOMIC DNA]</scope>
    <source>
        <strain evidence="3 4">DSM 102852</strain>
    </source>
</reference>
<dbReference type="Gene3D" id="3.40.50.300">
    <property type="entry name" value="P-loop containing nucleotide triphosphate hydrolases"/>
    <property type="match status" value="1"/>
</dbReference>
<comment type="caution">
    <text evidence="3">The sequence shown here is derived from an EMBL/GenBank/DDBJ whole genome shotgun (WGS) entry which is preliminary data.</text>
</comment>
<keyword evidence="4" id="KW-1185">Reference proteome</keyword>
<gene>
    <name evidence="3" type="ORF">DFR44_101179</name>
</gene>
<sequence>MDFDAILQAARTVHASDIHLCPNQPIRVRVAGRLQSLDVPIFGIESLQDWLKSNLTEQQYAAWLARVQVDFAIHDVESAARLSIYPTHDGTAVAVRLLPKMPPTLAELGAPEFIETLSPTRHGLVLVTGATGSGKSTTMASWIAHVNRLYDAHILTLEDPIEYFFKSDRCLIRQTELDKDTDYNTALRDALRRDPDAIVMGELRDLASIEMALRAAETGHLVIATLHSSNAVGAVARLIDVFPSESKSFVRHVLSNVLLGVVAQRLVHCNTNVRNGGRIATYEVLTCTAAVKNLIKEAKEAQLSAVMQSSAAHQMFTFSQHFQKLLDAHLVEGPMPIGSS</sequence>
<dbReference type="AlphaFoldDB" id="A0A4R6YBT0"/>
<dbReference type="NCBIfam" id="TIGR01420">
    <property type="entry name" value="pilT_fam"/>
    <property type="match status" value="1"/>
</dbReference>
<dbReference type="InterPro" id="IPR006321">
    <property type="entry name" value="PilT/PilU"/>
</dbReference>
<proteinExistence type="inferred from homology"/>
<dbReference type="Pfam" id="PF00437">
    <property type="entry name" value="T2SSE"/>
    <property type="match status" value="1"/>
</dbReference>
<protein>
    <submittedName>
        <fullName evidence="3">Twitching motility protein PilT</fullName>
    </submittedName>
</protein>
<evidence type="ECO:0000313" key="4">
    <source>
        <dbReference type="Proteomes" id="UP000294480"/>
    </source>
</evidence>
<evidence type="ECO:0000259" key="2">
    <source>
        <dbReference type="PROSITE" id="PS00662"/>
    </source>
</evidence>
<dbReference type="RefSeq" id="WP_133618806.1">
    <property type="nucleotide sequence ID" value="NZ_SNZE01000001.1"/>
</dbReference>
<dbReference type="InterPro" id="IPR050921">
    <property type="entry name" value="T4SS_GSP_E_ATPase"/>
</dbReference>